<sequence length="1306" mass="151889">MSFKDQCIYWHNYFRTLHQVPNVTWSTSLQKEAEDWVKYLAENNKFHHSQKNPGNLYLSHPNDYPAEYCSDAIQWFHWEEKYYNYSRPGYSQAAGHFTTVVWRNSREIGAAWAIRKDKRLVISIKYHPGGNYVGYFKNNVFRPVATVLGPEWPYHPPRFTRCPAKFVQQTTTAVPTTTPTSVPNTTQITLPNTTQITVPNTTQITVPTTSPSKVPFKDQCLFWHNYFRTLHQVPTVTWSKRLQKEAEDLLKNLTENGGIEKSCDYHGKLYLSPYETYPEEYCSTATWWFHHEEQYYNYSNPGFVKKAETFTQLIWKNTTQIGAAWILLQDKRLAIFIKYYPEGNIAGYFGRNVFRPTARKLGSEFGRVPPEFTWCPADAVQRKPPVKAATLTSTTLSRLCNITFPSKKPATHRKMSFKDQCIYWHNYFRTLHQVPNVTWSTSLQKEAEDWVKYLAENEKFEHSQKNPGNLYLSHPNDYPPEYCSDAIQWFHEEEKYYNYSRPGYVLKAGHFTTVVWRNSREIGAAWAIRKDKRLVISIKYHPGGNYVGYFKNNVFRPIATVLGPEWPHHPPGFTRCPAKFVKQTTTAVPRTTPTSEPNTTQITVPTTSPSMCYTLQTTSAPLSQEKIRCICFFYRGFCFDCVNRSLHELKFSDGERWFIMIIFIITNIIPAATKSSSSHHYDHLPFKDQCLFWHNYFRTLHQVPTVTWSKRLQKEAEDLLKNVTENGGIEKSRDYPGKLYLSPHETYPVEYCSTATWWFHHEEQYYNYSNPGFVKKAETFTQLIWKNTTQIGAAWILLQDKRLAIFIKYYPEGNIAGYFGRNVFRPTARKLGSELGRVPPEFTWCPADAVQRKPPVKAAVTKSGLIVTVYVQLTFFSCILGKMSFKDQCIYWHNYFRTLHQVPNVTWSTSLQKEAEDWVKYLAENDKFEHSQKNPGNLYLSHPNDYPPEYCTDAIQWFHEEEKYYNYSRPGYVLKAGHFTTVVWRNSREIGAAWAIRKDKRLVISIKYHPGGNYVGYFKNNVFRPVATVLGPEWPYHPPRFTRCPAKFVKQTTTAVPRTTPTSEPNTTQITVPTTSPSMCYTLQTTSAPLIPFKDQCLFWHNYFRTLHQVPTVAWSKRLQKEAEDLLKNVTENGGIEKSRDYPGKLYLSPYKTYPEEYCSTATWWFHHGEQYYDYSNPGFVKKAETFTQLIWKNTTQIGAAWTLLQDKRLAIFIKYYPEGNIAGYFGKNVFRPTARKLGSEWGRVPPEFTWCPADAVQGKISTTKPSVKISKTKPSVKAAVTKLLSNVQLFIWALPLAWLTVVIFL</sequence>
<feature type="domain" description="SCP" evidence="1">
    <location>
        <begin position="215"/>
        <end position="347"/>
    </location>
</feature>
<dbReference type="PANTHER" id="PTHR10334">
    <property type="entry name" value="CYSTEINE-RICH SECRETORY PROTEIN-RELATED"/>
    <property type="match status" value="1"/>
</dbReference>
<dbReference type="CDD" id="cd05382">
    <property type="entry name" value="CAP_GAPR1-like"/>
    <property type="match status" value="3"/>
</dbReference>
<dbReference type="Proteomes" id="UP001159405">
    <property type="component" value="Unassembled WGS sequence"/>
</dbReference>
<evidence type="ECO:0000313" key="3">
    <source>
        <dbReference type="Proteomes" id="UP001159405"/>
    </source>
</evidence>
<proteinExistence type="predicted"/>
<dbReference type="PRINTS" id="PR00837">
    <property type="entry name" value="V5TPXLIKE"/>
</dbReference>
<reference evidence="2 3" key="1">
    <citation type="submission" date="2022-05" db="EMBL/GenBank/DDBJ databases">
        <authorList>
            <consortium name="Genoscope - CEA"/>
            <person name="William W."/>
        </authorList>
    </citation>
    <scope>NUCLEOTIDE SEQUENCE [LARGE SCALE GENOMIC DNA]</scope>
</reference>
<dbReference type="Pfam" id="PF00188">
    <property type="entry name" value="CAP"/>
    <property type="match status" value="6"/>
</dbReference>
<dbReference type="Gene3D" id="3.40.33.10">
    <property type="entry name" value="CAP"/>
    <property type="match status" value="6"/>
</dbReference>
<feature type="domain" description="SCP" evidence="1">
    <location>
        <begin position="884"/>
        <end position="1016"/>
    </location>
</feature>
<dbReference type="EMBL" id="CALNXK010000092">
    <property type="protein sequence ID" value="CAH3151887.1"/>
    <property type="molecule type" value="Genomic_DNA"/>
</dbReference>
<accession>A0ABN8Q0A3</accession>
<gene>
    <name evidence="2" type="ORF">PLOB_00048832</name>
</gene>
<feature type="domain" description="SCP" evidence="1">
    <location>
        <begin position="1092"/>
        <end position="1224"/>
    </location>
</feature>
<feature type="domain" description="SCP" evidence="1">
    <location>
        <begin position="416"/>
        <end position="548"/>
    </location>
</feature>
<organism evidence="2 3">
    <name type="scientific">Porites lobata</name>
    <dbReference type="NCBI Taxonomy" id="104759"/>
    <lineage>
        <taxon>Eukaryota</taxon>
        <taxon>Metazoa</taxon>
        <taxon>Cnidaria</taxon>
        <taxon>Anthozoa</taxon>
        <taxon>Hexacorallia</taxon>
        <taxon>Scleractinia</taxon>
        <taxon>Fungiina</taxon>
        <taxon>Poritidae</taxon>
        <taxon>Porites</taxon>
    </lineage>
</organism>
<dbReference type="InterPro" id="IPR014044">
    <property type="entry name" value="CAP_dom"/>
</dbReference>
<evidence type="ECO:0000259" key="1">
    <source>
        <dbReference type="SMART" id="SM00198"/>
    </source>
</evidence>
<name>A0ABN8Q0A3_9CNID</name>
<dbReference type="SMART" id="SM00198">
    <property type="entry name" value="SCP"/>
    <property type="match status" value="6"/>
</dbReference>
<protein>
    <recommendedName>
        <fullName evidence="1">SCP domain-containing protein</fullName>
    </recommendedName>
</protein>
<keyword evidence="3" id="KW-1185">Reference proteome</keyword>
<feature type="domain" description="SCP" evidence="1">
    <location>
        <begin position="685"/>
        <end position="817"/>
    </location>
</feature>
<dbReference type="SUPFAM" id="SSF55797">
    <property type="entry name" value="PR-1-like"/>
    <property type="match status" value="6"/>
</dbReference>
<evidence type="ECO:0000313" key="2">
    <source>
        <dbReference type="EMBL" id="CAH3151887.1"/>
    </source>
</evidence>
<dbReference type="InterPro" id="IPR035940">
    <property type="entry name" value="CAP_sf"/>
</dbReference>
<feature type="domain" description="SCP" evidence="1">
    <location>
        <begin position="2"/>
        <end position="134"/>
    </location>
</feature>
<dbReference type="InterPro" id="IPR034113">
    <property type="entry name" value="SCP_GAPR1-like"/>
</dbReference>
<comment type="caution">
    <text evidence="2">The sequence shown here is derived from an EMBL/GenBank/DDBJ whole genome shotgun (WGS) entry which is preliminary data.</text>
</comment>
<dbReference type="InterPro" id="IPR001283">
    <property type="entry name" value="CRISP-related"/>
</dbReference>